<evidence type="ECO:0000313" key="1">
    <source>
        <dbReference type="EMBL" id="MDR9899751.1"/>
    </source>
</evidence>
<dbReference type="RefSeq" id="WP_310834369.1">
    <property type="nucleotide sequence ID" value="NZ_JAALHA020000027.1"/>
</dbReference>
<dbReference type="Proteomes" id="UP000667802">
    <property type="component" value="Unassembled WGS sequence"/>
</dbReference>
<protein>
    <submittedName>
        <fullName evidence="1">Uncharacterized protein</fullName>
    </submittedName>
</protein>
<dbReference type="Pfam" id="PF07592">
    <property type="entry name" value="DDE_Tnp_ISAZ013"/>
    <property type="match status" value="1"/>
</dbReference>
<dbReference type="AlphaFoldDB" id="A0AAP5M917"/>
<name>A0AAP5M917_9CYAN</name>
<keyword evidence="2" id="KW-1185">Reference proteome</keyword>
<dbReference type="EMBL" id="JAALHA020000027">
    <property type="protein sequence ID" value="MDR9899751.1"/>
    <property type="molecule type" value="Genomic_DNA"/>
</dbReference>
<sequence>MKLPPNASELLTASQIADLTPQRQLECEMLQIKVDNGPENSGVRTQFLNRMVSFASAIAKPIQLLYYPP</sequence>
<evidence type="ECO:0000313" key="2">
    <source>
        <dbReference type="Proteomes" id="UP000667802"/>
    </source>
</evidence>
<accession>A0AAP5M917</accession>
<comment type="caution">
    <text evidence="1">The sequence shown here is derived from an EMBL/GenBank/DDBJ whole genome shotgun (WGS) entry which is preliminary data.</text>
</comment>
<organism evidence="1 2">
    <name type="scientific">Aetokthonos hydrillicola Thurmond2011</name>
    <dbReference type="NCBI Taxonomy" id="2712845"/>
    <lineage>
        <taxon>Bacteria</taxon>
        <taxon>Bacillati</taxon>
        <taxon>Cyanobacteriota</taxon>
        <taxon>Cyanophyceae</taxon>
        <taxon>Nostocales</taxon>
        <taxon>Hapalosiphonaceae</taxon>
        <taxon>Aetokthonos</taxon>
    </lineage>
</organism>
<proteinExistence type="predicted"/>
<reference evidence="2" key="1">
    <citation type="journal article" date="2021" name="Science">
        <title>Hunting the eagle killer: A cyanobacterial neurotoxin causes vacuolar myelinopathy.</title>
        <authorList>
            <person name="Breinlinger S."/>
            <person name="Phillips T.J."/>
            <person name="Haram B.N."/>
            <person name="Mares J."/>
            <person name="Martinez Yerena J.A."/>
            <person name="Hrouzek P."/>
            <person name="Sobotka R."/>
            <person name="Henderson W.M."/>
            <person name="Schmieder P."/>
            <person name="Williams S.M."/>
            <person name="Lauderdale J.D."/>
            <person name="Wilde H.D."/>
            <person name="Gerrin W."/>
            <person name="Kust A."/>
            <person name="Washington J.W."/>
            <person name="Wagner C."/>
            <person name="Geier B."/>
            <person name="Liebeke M."/>
            <person name="Enke H."/>
            <person name="Niedermeyer T.H.J."/>
            <person name="Wilde S.B."/>
        </authorList>
    </citation>
    <scope>NUCLEOTIDE SEQUENCE [LARGE SCALE GENOMIC DNA]</scope>
    <source>
        <strain evidence="2">Thurmond2011</strain>
    </source>
</reference>
<gene>
    <name evidence="1" type="ORF">G7B40_035115</name>
</gene>
<dbReference type="InterPro" id="IPR011518">
    <property type="entry name" value="Transposase_36"/>
</dbReference>